<feature type="transmembrane region" description="Helical" evidence="1">
    <location>
        <begin position="15"/>
        <end position="33"/>
    </location>
</feature>
<dbReference type="AlphaFoldDB" id="A0A1Z1M1F8"/>
<proteinExistence type="predicted"/>
<protein>
    <submittedName>
        <fullName evidence="2">Uncharacterized protein</fullName>
    </submittedName>
</protein>
<dbReference type="GeneID" id="33353186"/>
<dbReference type="RefSeq" id="YP_009391763.1">
    <property type="nucleotide sequence ID" value="NC_035260.1"/>
</dbReference>
<dbReference type="EMBL" id="MF101411">
    <property type="protein sequence ID" value="ARW59907.1"/>
    <property type="molecule type" value="Genomic_DNA"/>
</dbReference>
<geneLocation type="chloroplast" evidence="2"/>
<keyword evidence="2" id="KW-0150">Chloroplast</keyword>
<sequence length="36" mass="4413">MIYNIIITFVIKTKIYYLTLFILLVFLFKIPLLRFS</sequence>
<accession>A0A1Z1M1F8</accession>
<keyword evidence="1" id="KW-0472">Membrane</keyword>
<keyword evidence="1" id="KW-1133">Transmembrane helix</keyword>
<keyword evidence="2" id="KW-0934">Plastid</keyword>
<gene>
    <name evidence="2" type="primary">Orf36</name>
</gene>
<reference evidence="2" key="1">
    <citation type="journal article" date="2017" name="J. Phycol.">
        <title>Analysis of chloroplast genomes and a supermatrix inform reclassification of the Rhodomelaceae (Rhodophyta).</title>
        <authorList>
            <person name="Diaz-Tapia P."/>
            <person name="Maggs C.A."/>
            <person name="West J.A."/>
            <person name="Verbruggen H."/>
        </authorList>
    </citation>
    <scope>NUCLEOTIDE SEQUENCE</scope>
    <source>
        <strain evidence="2">HV3939</strain>
    </source>
</reference>
<keyword evidence="1" id="KW-0812">Transmembrane</keyword>
<evidence type="ECO:0000256" key="1">
    <source>
        <dbReference type="SAM" id="Phobius"/>
    </source>
</evidence>
<organism evidence="2">
    <name type="scientific">Acrosorium ciliolatum</name>
    <dbReference type="NCBI Taxonomy" id="1550622"/>
    <lineage>
        <taxon>Eukaryota</taxon>
        <taxon>Rhodophyta</taxon>
        <taxon>Florideophyceae</taxon>
        <taxon>Rhodymeniophycidae</taxon>
        <taxon>Ceramiales</taxon>
        <taxon>Delesseriaceae</taxon>
        <taxon>Acrosorium</taxon>
    </lineage>
</organism>
<name>A0A1Z1M1F8_9FLOR</name>
<evidence type="ECO:0000313" key="2">
    <source>
        <dbReference type="EMBL" id="ARW59907.1"/>
    </source>
</evidence>